<dbReference type="AlphaFoldDB" id="T1FG68"/>
<dbReference type="EMBL" id="AMQM01007337">
    <property type="status" value="NOT_ANNOTATED_CDS"/>
    <property type="molecule type" value="Genomic_DNA"/>
</dbReference>
<dbReference type="EMBL" id="KB097599">
    <property type="protein sequence ID" value="ESN93613.1"/>
    <property type="molecule type" value="Genomic_DNA"/>
</dbReference>
<evidence type="ECO:0000313" key="2">
    <source>
        <dbReference type="EMBL" id="ESN93613.1"/>
    </source>
</evidence>
<dbReference type="CTD" id="20207817"/>
<dbReference type="PANTHER" id="PTHR16148">
    <property type="entry name" value="NF-KAPPA-B-REPRESSING FACTOR-RELATED"/>
    <property type="match status" value="1"/>
</dbReference>
<gene>
    <name evidence="3" type="primary">20207817</name>
    <name evidence="2" type="ORF">HELRODRAFT_180702</name>
</gene>
<dbReference type="eggNOG" id="ENOG502SYM3">
    <property type="taxonomic scope" value="Eukaryota"/>
</dbReference>
<reference evidence="3" key="3">
    <citation type="submission" date="2015-06" db="UniProtKB">
        <authorList>
            <consortium name="EnsemblMetazoa"/>
        </authorList>
    </citation>
    <scope>IDENTIFICATION</scope>
</reference>
<dbReference type="GO" id="GO:0004402">
    <property type="term" value="F:histone acetyltransferase activity"/>
    <property type="evidence" value="ECO:0000318"/>
    <property type="project" value="GO_Central"/>
</dbReference>
<protein>
    <submittedName>
        <fullName evidence="2 3">Uncharacterized protein</fullName>
    </submittedName>
</protein>
<dbReference type="RefSeq" id="XP_009028255.1">
    <property type="nucleotide sequence ID" value="XM_009030007.1"/>
</dbReference>
<feature type="compositionally biased region" description="Low complexity" evidence="1">
    <location>
        <begin position="131"/>
        <end position="167"/>
    </location>
</feature>
<evidence type="ECO:0000256" key="1">
    <source>
        <dbReference type="SAM" id="MobiDB-lite"/>
    </source>
</evidence>
<feature type="compositionally biased region" description="Low complexity" evidence="1">
    <location>
        <begin position="85"/>
        <end position="108"/>
    </location>
</feature>
<evidence type="ECO:0000313" key="4">
    <source>
        <dbReference type="Proteomes" id="UP000015101"/>
    </source>
</evidence>
<sequence length="387" mass="43820">MADYVELDFHKKNASKNVVGESHYAEVVVLSQPKQEERIYKVIKDCLCSDKDKTVARVGDIFVQQQHEKKFNEHELYAMPKKAPSSSITSKNSNNINNNKSNNNNIKNDNNDEDDYINNNDFIKSKNFKSNINKNDNNNNNNNIDNNNNNNNIDNNNNNINKNNNNKTHQNVEMTSSSAMTDSADDRLTTVPEYCDKFKNSHPSLRFNIPTKPANCDEKMKPVKKEKLAKLSVSDLNQSDLDSHIIAYSLAGRKASTSEKDVLTFKKLQFGILYYVSNNGWLLLRLLDGAKTSKKDSNLDANGLNTADSLNVWISSESKFGDIKEKLAKDGLDRTFLICQTGVRLLQALLQAQGPHHGERHNKRQKSNIGNDVTVVYFERPIVFGFP</sequence>
<reference evidence="2 4" key="2">
    <citation type="journal article" date="2013" name="Nature">
        <title>Insights into bilaterian evolution from three spiralian genomes.</title>
        <authorList>
            <person name="Simakov O."/>
            <person name="Marletaz F."/>
            <person name="Cho S.J."/>
            <person name="Edsinger-Gonzales E."/>
            <person name="Havlak P."/>
            <person name="Hellsten U."/>
            <person name="Kuo D.H."/>
            <person name="Larsson T."/>
            <person name="Lv J."/>
            <person name="Arendt D."/>
            <person name="Savage R."/>
            <person name="Osoegawa K."/>
            <person name="de Jong P."/>
            <person name="Grimwood J."/>
            <person name="Chapman J.A."/>
            <person name="Shapiro H."/>
            <person name="Aerts A."/>
            <person name="Otillar R.P."/>
            <person name="Terry A.Y."/>
            <person name="Boore J.L."/>
            <person name="Grigoriev I.V."/>
            <person name="Lindberg D.R."/>
            <person name="Seaver E.C."/>
            <person name="Weisblat D.A."/>
            <person name="Putnam N.H."/>
            <person name="Rokhsar D.S."/>
        </authorList>
    </citation>
    <scope>NUCLEOTIDE SEQUENCE</scope>
</reference>
<dbReference type="PANTHER" id="PTHR16148:SF14">
    <property type="entry name" value="MYND-TYPE DOMAIN-CONTAINING PROTEIN"/>
    <property type="match status" value="1"/>
</dbReference>
<name>T1FG68_HELRO</name>
<accession>T1FG68</accession>
<dbReference type="HOGENOM" id="CLU_714299_0_0_1"/>
<dbReference type="GeneID" id="20207817"/>
<dbReference type="EnsemblMetazoa" id="HelroT180702">
    <property type="protein sequence ID" value="HelroP180702"/>
    <property type="gene ID" value="HelroG180702"/>
</dbReference>
<organism evidence="3 4">
    <name type="scientific">Helobdella robusta</name>
    <name type="common">Californian leech</name>
    <dbReference type="NCBI Taxonomy" id="6412"/>
    <lineage>
        <taxon>Eukaryota</taxon>
        <taxon>Metazoa</taxon>
        <taxon>Spiralia</taxon>
        <taxon>Lophotrochozoa</taxon>
        <taxon>Annelida</taxon>
        <taxon>Clitellata</taxon>
        <taxon>Hirudinea</taxon>
        <taxon>Rhynchobdellida</taxon>
        <taxon>Glossiphoniidae</taxon>
        <taxon>Helobdella</taxon>
    </lineage>
</organism>
<dbReference type="InParanoid" id="T1FG68"/>
<dbReference type="KEGG" id="hro:HELRODRAFT_180702"/>
<keyword evidence="4" id="KW-1185">Reference proteome</keyword>
<feature type="region of interest" description="Disordered" evidence="1">
    <location>
        <begin position="79"/>
        <end position="169"/>
    </location>
</feature>
<evidence type="ECO:0000313" key="3">
    <source>
        <dbReference type="EnsemblMetazoa" id="HelroP180702"/>
    </source>
</evidence>
<proteinExistence type="predicted"/>
<reference evidence="4" key="1">
    <citation type="submission" date="2012-12" db="EMBL/GenBank/DDBJ databases">
        <authorList>
            <person name="Hellsten U."/>
            <person name="Grimwood J."/>
            <person name="Chapman J.A."/>
            <person name="Shapiro H."/>
            <person name="Aerts A."/>
            <person name="Otillar R.P."/>
            <person name="Terry A.Y."/>
            <person name="Boore J.L."/>
            <person name="Simakov O."/>
            <person name="Marletaz F."/>
            <person name="Cho S.-J."/>
            <person name="Edsinger-Gonzales E."/>
            <person name="Havlak P."/>
            <person name="Kuo D.-H."/>
            <person name="Larsson T."/>
            <person name="Lv J."/>
            <person name="Arendt D."/>
            <person name="Savage R."/>
            <person name="Osoegawa K."/>
            <person name="de Jong P."/>
            <person name="Lindberg D.R."/>
            <person name="Seaver E.C."/>
            <person name="Weisblat D.A."/>
            <person name="Putnam N.H."/>
            <person name="Grigoriev I.V."/>
            <person name="Rokhsar D.S."/>
        </authorList>
    </citation>
    <scope>NUCLEOTIDE SEQUENCE</scope>
</reference>
<dbReference type="Proteomes" id="UP000015101">
    <property type="component" value="Unassembled WGS sequence"/>
</dbReference>